<protein>
    <submittedName>
        <fullName evidence="1">Uncharacterized protein</fullName>
    </submittedName>
</protein>
<feature type="non-terminal residue" evidence="1">
    <location>
        <position position="1"/>
    </location>
</feature>
<organism evidence="1 2">
    <name type="scientific">Flavobacterium davisii</name>
    <dbReference type="NCBI Taxonomy" id="2906077"/>
    <lineage>
        <taxon>Bacteria</taxon>
        <taxon>Pseudomonadati</taxon>
        <taxon>Bacteroidota</taxon>
        <taxon>Flavobacteriia</taxon>
        <taxon>Flavobacteriales</taxon>
        <taxon>Flavobacteriaceae</taxon>
        <taxon>Flavobacterium</taxon>
    </lineage>
</organism>
<evidence type="ECO:0000313" key="2">
    <source>
        <dbReference type="Proteomes" id="UP001621813"/>
    </source>
</evidence>
<dbReference type="EMBL" id="JAZGZR010000064">
    <property type="protein sequence ID" value="MFK7051019.1"/>
    <property type="molecule type" value="Genomic_DNA"/>
</dbReference>
<name>A0ABW8PST5_9FLAO</name>
<evidence type="ECO:0000313" key="1">
    <source>
        <dbReference type="EMBL" id="MFK7051019.1"/>
    </source>
</evidence>
<sequence length="72" mass="7930">SQGNITKKVCVITDKLNADVVYNEAVFGKNMTSIKRTTVSTPVTKLIPYGATVARLQWSMMVSPISWLLKAD</sequence>
<comment type="caution">
    <text evidence="1">The sequence shown here is derived from an EMBL/GenBank/DDBJ whole genome shotgun (WGS) entry which is preliminary data.</text>
</comment>
<keyword evidence="2" id="KW-1185">Reference proteome</keyword>
<dbReference type="RefSeq" id="WP_405323415.1">
    <property type="nucleotide sequence ID" value="NZ_JAZGZR010000064.1"/>
</dbReference>
<dbReference type="Proteomes" id="UP001621813">
    <property type="component" value="Unassembled WGS sequence"/>
</dbReference>
<reference evidence="1 2" key="1">
    <citation type="submission" date="2024-02" db="EMBL/GenBank/DDBJ databases">
        <title>Comparative Genomic Analysis of Flavobacterium Species Causing Columnaris Disease of Freshwater Fish in Thailand: Insights into Virulence and Resistance Mechanisms.</title>
        <authorList>
            <person name="Nguyen D."/>
            <person name="Chokmangmeepisarn P."/>
            <person name="Khianchaikhan K."/>
            <person name="Morishita M."/>
            <person name="Bunnoy A."/>
            <person name="Rodkhum C."/>
        </authorList>
    </citation>
    <scope>NUCLEOTIDE SEQUENCE [LARGE SCALE GENOMIC DNA]</scope>
    <source>
        <strain evidence="1 2">KCRT2007</strain>
    </source>
</reference>
<accession>A0ABW8PST5</accession>
<gene>
    <name evidence="1" type="ORF">V3Q77_14155</name>
</gene>
<proteinExistence type="predicted"/>